<organism evidence="3 4">
    <name type="scientific">Pisolithus tinctorius Marx 270</name>
    <dbReference type="NCBI Taxonomy" id="870435"/>
    <lineage>
        <taxon>Eukaryota</taxon>
        <taxon>Fungi</taxon>
        <taxon>Dikarya</taxon>
        <taxon>Basidiomycota</taxon>
        <taxon>Agaricomycotina</taxon>
        <taxon>Agaricomycetes</taxon>
        <taxon>Agaricomycetidae</taxon>
        <taxon>Boletales</taxon>
        <taxon>Sclerodermatineae</taxon>
        <taxon>Pisolithaceae</taxon>
        <taxon>Pisolithus</taxon>
    </lineage>
</organism>
<dbReference type="HOGENOM" id="CLU_1939018_0_0_1"/>
<keyword evidence="1" id="KW-0472">Membrane</keyword>
<proteinExistence type="predicted"/>
<evidence type="ECO:0000313" key="4">
    <source>
        <dbReference type="Proteomes" id="UP000054217"/>
    </source>
</evidence>
<feature type="signal peptide" evidence="2">
    <location>
        <begin position="1"/>
        <end position="17"/>
    </location>
</feature>
<dbReference type="AlphaFoldDB" id="A0A0C3P3P3"/>
<keyword evidence="1" id="KW-1133">Transmembrane helix</keyword>
<evidence type="ECO:0000256" key="1">
    <source>
        <dbReference type="SAM" id="Phobius"/>
    </source>
</evidence>
<dbReference type="OrthoDB" id="3253189at2759"/>
<accession>A0A0C3P3P3</accession>
<evidence type="ECO:0008006" key="5">
    <source>
        <dbReference type="Google" id="ProtNLM"/>
    </source>
</evidence>
<feature type="chain" id="PRO_5002167911" description="PGG domain-containing protein" evidence="2">
    <location>
        <begin position="18"/>
        <end position="130"/>
    </location>
</feature>
<protein>
    <recommendedName>
        <fullName evidence="5">PGG domain-containing protein</fullName>
    </recommendedName>
</protein>
<dbReference type="InParanoid" id="A0A0C3P3P3"/>
<reference evidence="3 4" key="1">
    <citation type="submission" date="2014-04" db="EMBL/GenBank/DDBJ databases">
        <authorList>
            <consortium name="DOE Joint Genome Institute"/>
            <person name="Kuo A."/>
            <person name="Kohler A."/>
            <person name="Costa M.D."/>
            <person name="Nagy L.G."/>
            <person name="Floudas D."/>
            <person name="Copeland A."/>
            <person name="Barry K.W."/>
            <person name="Cichocki N."/>
            <person name="Veneault-Fourrey C."/>
            <person name="LaButti K."/>
            <person name="Lindquist E.A."/>
            <person name="Lipzen A."/>
            <person name="Lundell T."/>
            <person name="Morin E."/>
            <person name="Murat C."/>
            <person name="Sun H."/>
            <person name="Tunlid A."/>
            <person name="Henrissat B."/>
            <person name="Grigoriev I.V."/>
            <person name="Hibbett D.S."/>
            <person name="Martin F."/>
            <person name="Nordberg H.P."/>
            <person name="Cantor M.N."/>
            <person name="Hua S.X."/>
        </authorList>
    </citation>
    <scope>NUCLEOTIDE SEQUENCE [LARGE SCALE GENOMIC DNA]</scope>
    <source>
        <strain evidence="3 4">Marx 270</strain>
    </source>
</reference>
<reference evidence="4" key="2">
    <citation type="submission" date="2015-01" db="EMBL/GenBank/DDBJ databases">
        <title>Evolutionary Origins and Diversification of the Mycorrhizal Mutualists.</title>
        <authorList>
            <consortium name="DOE Joint Genome Institute"/>
            <consortium name="Mycorrhizal Genomics Consortium"/>
            <person name="Kohler A."/>
            <person name="Kuo A."/>
            <person name="Nagy L.G."/>
            <person name="Floudas D."/>
            <person name="Copeland A."/>
            <person name="Barry K.W."/>
            <person name="Cichocki N."/>
            <person name="Veneault-Fourrey C."/>
            <person name="LaButti K."/>
            <person name="Lindquist E.A."/>
            <person name="Lipzen A."/>
            <person name="Lundell T."/>
            <person name="Morin E."/>
            <person name="Murat C."/>
            <person name="Riley R."/>
            <person name="Ohm R."/>
            <person name="Sun H."/>
            <person name="Tunlid A."/>
            <person name="Henrissat B."/>
            <person name="Grigoriev I.V."/>
            <person name="Hibbett D.S."/>
            <person name="Martin F."/>
        </authorList>
    </citation>
    <scope>NUCLEOTIDE SEQUENCE [LARGE SCALE GENOMIC DNA]</scope>
    <source>
        <strain evidence="4">Marx 270</strain>
    </source>
</reference>
<feature type="transmembrane region" description="Helical" evidence="1">
    <location>
        <begin position="73"/>
        <end position="99"/>
    </location>
</feature>
<gene>
    <name evidence="3" type="ORF">M404DRAFT_148563</name>
</gene>
<name>A0A0C3P3P3_PISTI</name>
<dbReference type="Proteomes" id="UP000054217">
    <property type="component" value="Unassembled WGS sequence"/>
</dbReference>
<keyword evidence="2" id="KW-0732">Signal</keyword>
<dbReference type="EMBL" id="KN831983">
    <property type="protein sequence ID" value="KIO02091.1"/>
    <property type="molecule type" value="Genomic_DNA"/>
</dbReference>
<feature type="transmembrane region" description="Helical" evidence="1">
    <location>
        <begin position="41"/>
        <end position="61"/>
    </location>
</feature>
<sequence>MHAGIFLILLGAPSLDSLRRMSENDEKEWSKLKDHLIQRTININVVGTLTVASSASFLTTPSPTNFAKWNREFPYACIAACSGSAMLAVISGLGLLIFLNVMSPESIKVSGSQLFAILADSYRFAFNQRR</sequence>
<evidence type="ECO:0000313" key="3">
    <source>
        <dbReference type="EMBL" id="KIO02091.1"/>
    </source>
</evidence>
<keyword evidence="4" id="KW-1185">Reference proteome</keyword>
<evidence type="ECO:0000256" key="2">
    <source>
        <dbReference type="SAM" id="SignalP"/>
    </source>
</evidence>
<keyword evidence="1" id="KW-0812">Transmembrane</keyword>